<dbReference type="InParanoid" id="A0A0C2Z0C4"/>
<sequence length="257" mass="29143">KCYKLFKKDYPDTWQKILIKFEESTQYTEIGKTLGQWQQLFNKSAKCFTQSFASLSKAHGIEAAFIMAGSIVNQDGSLGYAYTTPRAEDFFMDCYRCNHDTLIGHFKTHIYHKSSLACLAEAFDTEKSDDKGKAKERDDIGCNSWASGKLFPWKQLPQKLGQNSLVCVNWPDGVLFPSQEQRSKPKGVSDLSILKCTQVIATIRDHRPHKLHFTLHPTKSDLVDSRKPVIIGAPPAHDSKLTKARRLFYNGKSDYKG</sequence>
<feature type="non-terminal residue" evidence="1">
    <location>
        <position position="257"/>
    </location>
</feature>
<proteinExistence type="predicted"/>
<protein>
    <submittedName>
        <fullName evidence="1">Uncharacterized protein</fullName>
    </submittedName>
</protein>
<dbReference type="OrthoDB" id="2665953at2759"/>
<gene>
    <name evidence="1" type="ORF">SCLCIDRAFT_82006</name>
</gene>
<evidence type="ECO:0000313" key="2">
    <source>
        <dbReference type="Proteomes" id="UP000053989"/>
    </source>
</evidence>
<dbReference type="EMBL" id="KN822137">
    <property type="protein sequence ID" value="KIM55283.1"/>
    <property type="molecule type" value="Genomic_DNA"/>
</dbReference>
<evidence type="ECO:0000313" key="1">
    <source>
        <dbReference type="EMBL" id="KIM55283.1"/>
    </source>
</evidence>
<organism evidence="1 2">
    <name type="scientific">Scleroderma citrinum Foug A</name>
    <dbReference type="NCBI Taxonomy" id="1036808"/>
    <lineage>
        <taxon>Eukaryota</taxon>
        <taxon>Fungi</taxon>
        <taxon>Dikarya</taxon>
        <taxon>Basidiomycota</taxon>
        <taxon>Agaricomycotina</taxon>
        <taxon>Agaricomycetes</taxon>
        <taxon>Agaricomycetidae</taxon>
        <taxon>Boletales</taxon>
        <taxon>Sclerodermatineae</taxon>
        <taxon>Sclerodermataceae</taxon>
        <taxon>Scleroderma</taxon>
    </lineage>
</organism>
<feature type="non-terminal residue" evidence="1">
    <location>
        <position position="1"/>
    </location>
</feature>
<dbReference type="HOGENOM" id="CLU_059987_0_0_1"/>
<dbReference type="AlphaFoldDB" id="A0A0C2Z0C4"/>
<name>A0A0C2Z0C4_9AGAM</name>
<keyword evidence="2" id="KW-1185">Reference proteome</keyword>
<accession>A0A0C2Z0C4</accession>
<reference evidence="2" key="2">
    <citation type="submission" date="2015-01" db="EMBL/GenBank/DDBJ databases">
        <title>Evolutionary Origins and Diversification of the Mycorrhizal Mutualists.</title>
        <authorList>
            <consortium name="DOE Joint Genome Institute"/>
            <consortium name="Mycorrhizal Genomics Consortium"/>
            <person name="Kohler A."/>
            <person name="Kuo A."/>
            <person name="Nagy L.G."/>
            <person name="Floudas D."/>
            <person name="Copeland A."/>
            <person name="Barry K.W."/>
            <person name="Cichocki N."/>
            <person name="Veneault-Fourrey C."/>
            <person name="LaButti K."/>
            <person name="Lindquist E.A."/>
            <person name="Lipzen A."/>
            <person name="Lundell T."/>
            <person name="Morin E."/>
            <person name="Murat C."/>
            <person name="Riley R."/>
            <person name="Ohm R."/>
            <person name="Sun H."/>
            <person name="Tunlid A."/>
            <person name="Henrissat B."/>
            <person name="Grigoriev I.V."/>
            <person name="Hibbett D.S."/>
            <person name="Martin F."/>
        </authorList>
    </citation>
    <scope>NUCLEOTIDE SEQUENCE [LARGE SCALE GENOMIC DNA]</scope>
    <source>
        <strain evidence="2">Foug A</strain>
    </source>
</reference>
<dbReference type="Proteomes" id="UP000053989">
    <property type="component" value="Unassembled WGS sequence"/>
</dbReference>
<reference evidence="1 2" key="1">
    <citation type="submission" date="2014-04" db="EMBL/GenBank/DDBJ databases">
        <authorList>
            <consortium name="DOE Joint Genome Institute"/>
            <person name="Kuo A."/>
            <person name="Kohler A."/>
            <person name="Nagy L.G."/>
            <person name="Floudas D."/>
            <person name="Copeland A."/>
            <person name="Barry K.W."/>
            <person name="Cichocki N."/>
            <person name="Veneault-Fourrey C."/>
            <person name="LaButti K."/>
            <person name="Lindquist E.A."/>
            <person name="Lipzen A."/>
            <person name="Lundell T."/>
            <person name="Morin E."/>
            <person name="Murat C."/>
            <person name="Sun H."/>
            <person name="Tunlid A."/>
            <person name="Henrissat B."/>
            <person name="Grigoriev I.V."/>
            <person name="Hibbett D.S."/>
            <person name="Martin F."/>
            <person name="Nordberg H.P."/>
            <person name="Cantor M.N."/>
            <person name="Hua S.X."/>
        </authorList>
    </citation>
    <scope>NUCLEOTIDE SEQUENCE [LARGE SCALE GENOMIC DNA]</scope>
    <source>
        <strain evidence="1 2">Foug A</strain>
    </source>
</reference>